<dbReference type="EMBL" id="DXBX01000033">
    <property type="protein sequence ID" value="HIZ32874.1"/>
    <property type="molecule type" value="Genomic_DNA"/>
</dbReference>
<organism evidence="2 3">
    <name type="scientific">Candidatus Bacteroides merdigallinarum</name>
    <dbReference type="NCBI Taxonomy" id="2838473"/>
    <lineage>
        <taxon>Bacteria</taxon>
        <taxon>Pseudomonadati</taxon>
        <taxon>Bacteroidota</taxon>
        <taxon>Bacteroidia</taxon>
        <taxon>Bacteroidales</taxon>
        <taxon>Bacteroidaceae</taxon>
        <taxon>Bacteroides</taxon>
    </lineage>
</organism>
<sequence length="141" mass="16042">MDTKWKIILFAFLISLACQVDAQHRIDGKYLPEPCLQTGTDKPKFGYAIYREVEGEGKKFELVIGYQYEEAYPFVEPVGLARVKKGDKYGFISTTNVMVISARFEEADNFTKKGVCRVMLDGKYGLINDRGFWSSPTSMMP</sequence>
<dbReference type="Pfam" id="PF14903">
    <property type="entry name" value="WG_beta_rep"/>
    <property type="match status" value="1"/>
</dbReference>
<dbReference type="InterPro" id="IPR032774">
    <property type="entry name" value="WG_beta_rep"/>
</dbReference>
<feature type="chain" id="PRO_5039432850" evidence="1">
    <location>
        <begin position="23"/>
        <end position="141"/>
    </location>
</feature>
<proteinExistence type="predicted"/>
<evidence type="ECO:0000313" key="3">
    <source>
        <dbReference type="Proteomes" id="UP000824028"/>
    </source>
</evidence>
<dbReference type="PANTHER" id="PTHR37841">
    <property type="entry name" value="GLR2918 PROTEIN"/>
    <property type="match status" value="1"/>
</dbReference>
<dbReference type="PROSITE" id="PS51257">
    <property type="entry name" value="PROKAR_LIPOPROTEIN"/>
    <property type="match status" value="1"/>
</dbReference>
<accession>A0A9D2J220</accession>
<evidence type="ECO:0000256" key="1">
    <source>
        <dbReference type="SAM" id="SignalP"/>
    </source>
</evidence>
<name>A0A9D2J220_9BACE</name>
<feature type="signal peptide" evidence="1">
    <location>
        <begin position="1"/>
        <end position="22"/>
    </location>
</feature>
<keyword evidence="1" id="KW-0732">Signal</keyword>
<dbReference type="Proteomes" id="UP000824028">
    <property type="component" value="Unassembled WGS sequence"/>
</dbReference>
<dbReference type="PANTHER" id="PTHR37841:SF1">
    <property type="entry name" value="DUF3298 DOMAIN-CONTAINING PROTEIN"/>
    <property type="match status" value="1"/>
</dbReference>
<dbReference type="AlphaFoldDB" id="A0A9D2J220"/>
<protein>
    <submittedName>
        <fullName evidence="2">WG repeat-containing protein</fullName>
    </submittedName>
</protein>
<evidence type="ECO:0000313" key="2">
    <source>
        <dbReference type="EMBL" id="HIZ32874.1"/>
    </source>
</evidence>
<comment type="caution">
    <text evidence="2">The sequence shown here is derived from an EMBL/GenBank/DDBJ whole genome shotgun (WGS) entry which is preliminary data.</text>
</comment>
<gene>
    <name evidence="2" type="ORF">H9814_04910</name>
</gene>
<reference evidence="2" key="1">
    <citation type="journal article" date="2021" name="PeerJ">
        <title>Extensive microbial diversity within the chicken gut microbiome revealed by metagenomics and culture.</title>
        <authorList>
            <person name="Gilroy R."/>
            <person name="Ravi A."/>
            <person name="Getino M."/>
            <person name="Pursley I."/>
            <person name="Horton D.L."/>
            <person name="Alikhan N.F."/>
            <person name="Baker D."/>
            <person name="Gharbi K."/>
            <person name="Hall N."/>
            <person name="Watson M."/>
            <person name="Adriaenssens E.M."/>
            <person name="Foster-Nyarko E."/>
            <person name="Jarju S."/>
            <person name="Secka A."/>
            <person name="Antonio M."/>
            <person name="Oren A."/>
            <person name="Chaudhuri R.R."/>
            <person name="La Ragione R."/>
            <person name="Hildebrand F."/>
            <person name="Pallen M.J."/>
        </authorList>
    </citation>
    <scope>NUCLEOTIDE SEQUENCE</scope>
    <source>
        <strain evidence="2">ChiHjej9B8-1298</strain>
    </source>
</reference>
<reference evidence="2" key="2">
    <citation type="submission" date="2021-04" db="EMBL/GenBank/DDBJ databases">
        <authorList>
            <person name="Gilroy R."/>
        </authorList>
    </citation>
    <scope>NUCLEOTIDE SEQUENCE</scope>
    <source>
        <strain evidence="2">ChiHjej9B8-1298</strain>
    </source>
</reference>